<dbReference type="Pfam" id="PF22807">
    <property type="entry name" value="TrAA12"/>
    <property type="match status" value="1"/>
</dbReference>
<sequence>MSRLFLYLLVITTLCISLAFAKKHKDTESVLSEEDIAAAEEERITANALKIGALRVSSDNVLIPDASAEHPLIISNPEDQPLCKPDVEIHPSRPIKVMEGYEVLVLTNAITNPRKMMIDPANHVLVVSPENGVYSIRMDKCGNSDVQLIVSNAQMDQPAAQGIALYDHHLFVSTANSVYKFPYSDGQHSPTENGVKILTNINPDNENATPDVAIDPFGHAFVPRSVADVHDKLDPSQAIIKKFNFRLIPERGFDYNTDGEVQAYGTNTHGSMGFDAQARLWGINGAPRSEVRRSDISADHDLAATGLAEELNLYEFPRANYGFPYCMTEFDLKDISSSSKGLGAQWAHPTFMNDSVSLDDYCQIESNNVRPSVPLKPNTIATSVHFYMGEFCSVGDLTTQGSSVGLPCNWTDTPILANHGATGNSAGHNVVRLHFDDLGHKPRWDKEPEVILEEAEPCDEEGCISPFGLTVDKYGRLFVSSDSTNEVFMVSRIYNQEAVKLLTDRANAEDDKEDSKEDGKEDKKDKEDDDEKDDESEEDSTGGGFVISDDEEEE</sequence>
<evidence type="ECO:0000256" key="2">
    <source>
        <dbReference type="SAM" id="SignalP"/>
    </source>
</evidence>
<dbReference type="InterPro" id="IPR011042">
    <property type="entry name" value="6-blade_b-propeller_TolB-like"/>
</dbReference>
<feature type="compositionally biased region" description="Basic and acidic residues" evidence="1">
    <location>
        <begin position="505"/>
        <end position="526"/>
    </location>
</feature>
<organism evidence="4 5">
    <name type="scientific">Mucor circinelloides f. lusitanicus</name>
    <name type="common">Mucor racemosus var. lusitanicus</name>
    <dbReference type="NCBI Taxonomy" id="29924"/>
    <lineage>
        <taxon>Eukaryota</taxon>
        <taxon>Fungi</taxon>
        <taxon>Fungi incertae sedis</taxon>
        <taxon>Mucoromycota</taxon>
        <taxon>Mucoromycotina</taxon>
        <taxon>Mucoromycetes</taxon>
        <taxon>Mucorales</taxon>
        <taxon>Mucorineae</taxon>
        <taxon>Mucoraceae</taxon>
        <taxon>Mucor</taxon>
    </lineage>
</organism>
<evidence type="ECO:0000313" key="4">
    <source>
        <dbReference type="EMBL" id="KAF1805616.1"/>
    </source>
</evidence>
<evidence type="ECO:0000259" key="3">
    <source>
        <dbReference type="Pfam" id="PF22807"/>
    </source>
</evidence>
<protein>
    <recommendedName>
        <fullName evidence="3">Pyrroloquinoline quinone-dependent pyranose dehydrogenase beta-propeller domain-containing protein</fullName>
    </recommendedName>
</protein>
<evidence type="ECO:0000313" key="5">
    <source>
        <dbReference type="Proteomes" id="UP000469890"/>
    </source>
</evidence>
<keyword evidence="2" id="KW-0732">Signal</keyword>
<dbReference type="Proteomes" id="UP000469890">
    <property type="component" value="Unassembled WGS sequence"/>
</dbReference>
<name>A0A8H4BQG4_MUCCL</name>
<feature type="signal peptide" evidence="2">
    <location>
        <begin position="1"/>
        <end position="21"/>
    </location>
</feature>
<feature type="chain" id="PRO_5034824580" description="Pyrroloquinoline quinone-dependent pyranose dehydrogenase beta-propeller domain-containing protein" evidence="2">
    <location>
        <begin position="22"/>
        <end position="554"/>
    </location>
</feature>
<comment type="caution">
    <text evidence="4">The sequence shown here is derived from an EMBL/GenBank/DDBJ whole genome shotgun (WGS) entry which is preliminary data.</text>
</comment>
<accession>A0A8H4BQG4</accession>
<dbReference type="InterPro" id="IPR054539">
    <property type="entry name" value="Beta-prop_PDH"/>
</dbReference>
<proteinExistence type="predicted"/>
<dbReference type="SUPFAM" id="SSF101898">
    <property type="entry name" value="NHL repeat"/>
    <property type="match status" value="1"/>
</dbReference>
<gene>
    <name evidence="4" type="ORF">FB192DRAFT_1064133</name>
</gene>
<dbReference type="AlphaFoldDB" id="A0A8H4BQG4"/>
<feature type="compositionally biased region" description="Acidic residues" evidence="1">
    <location>
        <begin position="527"/>
        <end position="540"/>
    </location>
</feature>
<feature type="region of interest" description="Disordered" evidence="1">
    <location>
        <begin position="505"/>
        <end position="554"/>
    </location>
</feature>
<dbReference type="Gene3D" id="2.120.10.30">
    <property type="entry name" value="TolB, C-terminal domain"/>
    <property type="match status" value="1"/>
</dbReference>
<feature type="domain" description="Pyrroloquinoline quinone-dependent pyranose dehydrogenase beta-propeller" evidence="3">
    <location>
        <begin position="96"/>
        <end position="492"/>
    </location>
</feature>
<reference evidence="4 5" key="1">
    <citation type="submission" date="2019-09" db="EMBL/GenBank/DDBJ databases">
        <authorList>
            <consortium name="DOE Joint Genome Institute"/>
            <person name="Mondo S.J."/>
            <person name="Navarro-Mendoza M.I."/>
            <person name="Perez-Arques C."/>
            <person name="Panchal S."/>
            <person name="Nicolas F.E."/>
            <person name="Ganguly P."/>
            <person name="Pangilinan J."/>
            <person name="Grigoriev I."/>
            <person name="Heitman J."/>
            <person name="Sanya K."/>
            <person name="Garre V."/>
        </authorList>
    </citation>
    <scope>NUCLEOTIDE SEQUENCE [LARGE SCALE GENOMIC DNA]</scope>
    <source>
        <strain evidence="4 5">MU402</strain>
    </source>
</reference>
<evidence type="ECO:0000256" key="1">
    <source>
        <dbReference type="SAM" id="MobiDB-lite"/>
    </source>
</evidence>
<dbReference type="EMBL" id="JAAECE010000002">
    <property type="protein sequence ID" value="KAF1805616.1"/>
    <property type="molecule type" value="Genomic_DNA"/>
</dbReference>